<dbReference type="InterPro" id="IPR025857">
    <property type="entry name" value="MacB_PCD"/>
</dbReference>
<dbReference type="Proteomes" id="UP000095552">
    <property type="component" value="Unassembled WGS sequence"/>
</dbReference>
<evidence type="ECO:0000313" key="9">
    <source>
        <dbReference type="EMBL" id="OEK04610.1"/>
    </source>
</evidence>
<evidence type="ECO:0000313" key="10">
    <source>
        <dbReference type="Proteomes" id="UP000095552"/>
    </source>
</evidence>
<dbReference type="PANTHER" id="PTHR30572">
    <property type="entry name" value="MEMBRANE COMPONENT OF TRANSPORTER-RELATED"/>
    <property type="match status" value="1"/>
</dbReference>
<feature type="transmembrane region" description="Helical" evidence="6">
    <location>
        <begin position="383"/>
        <end position="407"/>
    </location>
</feature>
<feature type="transmembrane region" description="Helical" evidence="6">
    <location>
        <begin position="674"/>
        <end position="696"/>
    </location>
</feature>
<organism evidence="9 10">
    <name type="scientific">Roseivirga misakiensis</name>
    <dbReference type="NCBI Taxonomy" id="1563681"/>
    <lineage>
        <taxon>Bacteria</taxon>
        <taxon>Pseudomonadati</taxon>
        <taxon>Bacteroidota</taxon>
        <taxon>Cytophagia</taxon>
        <taxon>Cytophagales</taxon>
        <taxon>Roseivirgaceae</taxon>
        <taxon>Roseivirga</taxon>
    </lineage>
</organism>
<feature type="transmembrane region" description="Helical" evidence="6">
    <location>
        <begin position="342"/>
        <end position="363"/>
    </location>
</feature>
<keyword evidence="10" id="KW-1185">Reference proteome</keyword>
<dbReference type="STRING" id="1563681.BFP71_14225"/>
<evidence type="ECO:0000256" key="6">
    <source>
        <dbReference type="SAM" id="Phobius"/>
    </source>
</evidence>
<keyword evidence="4 6" id="KW-1133">Transmembrane helix</keyword>
<protein>
    <recommendedName>
        <fullName evidence="11">ABC transporter permease</fullName>
    </recommendedName>
</protein>
<dbReference type="Pfam" id="PF12704">
    <property type="entry name" value="MacB_PCD"/>
    <property type="match status" value="2"/>
</dbReference>
<dbReference type="GO" id="GO:0005886">
    <property type="term" value="C:plasma membrane"/>
    <property type="evidence" value="ECO:0007669"/>
    <property type="project" value="UniProtKB-SubCell"/>
</dbReference>
<feature type="transmembrane region" description="Helical" evidence="6">
    <location>
        <begin position="21"/>
        <end position="42"/>
    </location>
</feature>
<evidence type="ECO:0000256" key="1">
    <source>
        <dbReference type="ARBA" id="ARBA00004651"/>
    </source>
</evidence>
<sequence length="797" mass="87763">MLKNYIKVAFRSLLRQPGYTALNIIGLTVGIASSLIILLYIFHETSFDKGHSNGDRIYRLSTEITEPDNAFKWANMTFPAAFTIKNENPEVVQAARLSGLSGQGGRRFTLNQVDYFQDNVYAADSTLFDLFDYDFIAGDPKTALDAPNSIVINESMAKKIFKEENPVGQTIQSGGNREMSLQVTGVYRDMPKSSHLIAEALISWSTIFQGREGNWGGWGVYSYVLVNEGVSKAALQVKLDSTVTKYLDPIFKPININVKMVPVLLRDIHLKSDFDGEPVAAGDIQYVQIFTAIAIFLIIIASINYMNLATARSTKRAMEVGLRKVMGAQRGGLIGQFLTESILITLISLILSVGIMIAVVPSINNLVGTSLEVEALLETNVVLAVLGIVFITGIIGGSYPAFFLSSFQPATVLKGGAAKSGSKILRKGLVTLQFAISMFMLIGTFVIYAQMQFVRNKDLGFDKEQMMQIDFRSRADVEKWNVLKNELLQNPNIGGTGSAAVTPGNGYSKNVFSIETEEGAMDDRGLDNYSVDYEFFETLGVEVVQGRNFSLDYPSDTAQAVMVNEAMVRRMNWTNPVGKRINLTGNDSLPGARVIGVVKDFHQESLYDPITPLMFMPSRLNPSAIVKINGNIDATIDFIEAAWERTYPTTAFEYVFLDEQFMENYEADQIRGQLFLGFSGMTILIACLGLLGLASFTAEQRAKEISIRKVLGANTQGLVNLLIRDFVILIVIAAIPACILGYISMNEWLENFQFHITPGVTIFSSVLIGTCLVTVLTTGYHARKAATANPAQKLRSE</sequence>
<evidence type="ECO:0000256" key="2">
    <source>
        <dbReference type="ARBA" id="ARBA00022475"/>
    </source>
</evidence>
<feature type="domain" description="ABC3 transporter permease C-terminal" evidence="7">
    <location>
        <begin position="292"/>
        <end position="408"/>
    </location>
</feature>
<keyword evidence="3 6" id="KW-0812">Transmembrane</keyword>
<dbReference type="PANTHER" id="PTHR30572:SF18">
    <property type="entry name" value="ABC-TYPE MACROLIDE FAMILY EXPORT SYSTEM PERMEASE COMPONENT 2"/>
    <property type="match status" value="1"/>
</dbReference>
<comment type="subcellular location">
    <subcellularLocation>
        <location evidence="1">Cell membrane</location>
        <topology evidence="1">Multi-pass membrane protein</topology>
    </subcellularLocation>
</comment>
<dbReference type="InterPro" id="IPR050250">
    <property type="entry name" value="Macrolide_Exporter_MacB"/>
</dbReference>
<keyword evidence="5 6" id="KW-0472">Membrane</keyword>
<reference evidence="9 10" key="1">
    <citation type="submission" date="2016-08" db="EMBL/GenBank/DDBJ databases">
        <title>Draft genome of Fabibacter sp. strain SK-8.</title>
        <authorList>
            <person name="Wong S.-K."/>
            <person name="Hamasaki K."/>
            <person name="Yoshizawa S."/>
        </authorList>
    </citation>
    <scope>NUCLEOTIDE SEQUENCE [LARGE SCALE GENOMIC DNA]</scope>
    <source>
        <strain evidence="9 10">SK-8</strain>
    </source>
</reference>
<dbReference type="InterPro" id="IPR003838">
    <property type="entry name" value="ABC3_permease_C"/>
</dbReference>
<comment type="caution">
    <text evidence="9">The sequence shown here is derived from an EMBL/GenBank/DDBJ whole genome shotgun (WGS) entry which is preliminary data.</text>
</comment>
<keyword evidence="2" id="KW-1003">Cell membrane</keyword>
<feature type="domain" description="ABC3 transporter permease C-terminal" evidence="7">
    <location>
        <begin position="678"/>
        <end position="790"/>
    </location>
</feature>
<feature type="domain" description="MacB-like periplasmic core" evidence="8">
    <location>
        <begin position="20"/>
        <end position="239"/>
    </location>
</feature>
<feature type="transmembrane region" description="Helical" evidence="6">
    <location>
        <begin position="755"/>
        <end position="776"/>
    </location>
</feature>
<evidence type="ECO:0000256" key="3">
    <source>
        <dbReference type="ARBA" id="ARBA00022692"/>
    </source>
</evidence>
<evidence type="ECO:0008006" key="11">
    <source>
        <dbReference type="Google" id="ProtNLM"/>
    </source>
</evidence>
<dbReference type="EMBL" id="MDGQ01000005">
    <property type="protein sequence ID" value="OEK04610.1"/>
    <property type="molecule type" value="Genomic_DNA"/>
</dbReference>
<dbReference type="GO" id="GO:0022857">
    <property type="term" value="F:transmembrane transporter activity"/>
    <property type="evidence" value="ECO:0007669"/>
    <property type="project" value="TreeGrafter"/>
</dbReference>
<feature type="transmembrane region" description="Helical" evidence="6">
    <location>
        <begin position="717"/>
        <end position="743"/>
    </location>
</feature>
<evidence type="ECO:0000259" key="8">
    <source>
        <dbReference type="Pfam" id="PF12704"/>
    </source>
</evidence>
<feature type="transmembrane region" description="Helical" evidence="6">
    <location>
        <begin position="286"/>
        <end position="308"/>
    </location>
</feature>
<dbReference type="AlphaFoldDB" id="A0A1E5SZQ0"/>
<evidence type="ECO:0000256" key="5">
    <source>
        <dbReference type="ARBA" id="ARBA00023136"/>
    </source>
</evidence>
<dbReference type="OrthoDB" id="5933722at2"/>
<dbReference type="Pfam" id="PF02687">
    <property type="entry name" value="FtsX"/>
    <property type="match status" value="2"/>
</dbReference>
<name>A0A1E5SZQ0_9BACT</name>
<feature type="transmembrane region" description="Helical" evidence="6">
    <location>
        <begin position="428"/>
        <end position="449"/>
    </location>
</feature>
<dbReference type="RefSeq" id="WP_069836114.1">
    <property type="nucleotide sequence ID" value="NZ_MDGQ01000005.1"/>
</dbReference>
<evidence type="ECO:0000259" key="7">
    <source>
        <dbReference type="Pfam" id="PF02687"/>
    </source>
</evidence>
<gene>
    <name evidence="9" type="ORF">BFP71_14225</name>
</gene>
<proteinExistence type="predicted"/>
<accession>A0A1E5SZQ0</accession>
<evidence type="ECO:0000256" key="4">
    <source>
        <dbReference type="ARBA" id="ARBA00022989"/>
    </source>
</evidence>
<feature type="domain" description="MacB-like periplasmic core" evidence="8">
    <location>
        <begin position="435"/>
        <end position="619"/>
    </location>
</feature>